<dbReference type="InterPro" id="IPR007842">
    <property type="entry name" value="HEPN_dom"/>
</dbReference>
<gene>
    <name evidence="2" type="ORF">VB739_04475</name>
</gene>
<feature type="domain" description="HEPN" evidence="1">
    <location>
        <begin position="1"/>
        <end position="108"/>
    </location>
</feature>
<accession>A0ABU5STE8</accession>
<dbReference type="SMART" id="SM00748">
    <property type="entry name" value="HEPN"/>
    <property type="match status" value="1"/>
</dbReference>
<name>A0ABU5STE8_9CYAN</name>
<evidence type="ECO:0000313" key="2">
    <source>
        <dbReference type="EMBL" id="MEA5441803.1"/>
    </source>
</evidence>
<dbReference type="EMBL" id="JAYGHY010000008">
    <property type="protein sequence ID" value="MEA5441803.1"/>
    <property type="molecule type" value="Genomic_DNA"/>
</dbReference>
<comment type="caution">
    <text evidence="2">The sequence shown here is derived from an EMBL/GenBank/DDBJ whole genome shotgun (WGS) entry which is preliminary data.</text>
</comment>
<dbReference type="PROSITE" id="PS50910">
    <property type="entry name" value="HEPN"/>
    <property type="match status" value="1"/>
</dbReference>
<keyword evidence="3" id="KW-1185">Reference proteome</keyword>
<reference evidence="2 3" key="1">
    <citation type="submission" date="2023-12" db="EMBL/GenBank/DDBJ databases">
        <title>Baltic Sea Cyanobacteria.</title>
        <authorList>
            <person name="Delbaje E."/>
            <person name="Fewer D.P."/>
            <person name="Shishido T.K."/>
        </authorList>
    </citation>
    <scope>NUCLEOTIDE SEQUENCE [LARGE SCALE GENOMIC DNA]</scope>
    <source>
        <strain evidence="2 3">UHCC 0281</strain>
    </source>
</reference>
<dbReference type="Gene3D" id="1.20.120.330">
    <property type="entry name" value="Nucleotidyltransferases domain 2"/>
    <property type="match status" value="1"/>
</dbReference>
<sequence length="108" mass="11579">MTPRVEAWLRQADNDMAMAGYHASQAAEKALKAILISLDREPRQTHALEALAQSLSAAGVSTEPLAALRLNALSRMNSATRYPDGDQAPSDLFDRVDADDAITTAKAV</sequence>
<dbReference type="SUPFAM" id="SSF81593">
    <property type="entry name" value="Nucleotidyltransferase substrate binding subunit/domain"/>
    <property type="match status" value="1"/>
</dbReference>
<organism evidence="2 3">
    <name type="scientific">Cyanobium gracile UHCC 0281</name>
    <dbReference type="NCBI Taxonomy" id="3110309"/>
    <lineage>
        <taxon>Bacteria</taxon>
        <taxon>Bacillati</taxon>
        <taxon>Cyanobacteriota</taxon>
        <taxon>Cyanophyceae</taxon>
        <taxon>Synechococcales</taxon>
        <taxon>Prochlorococcaceae</taxon>
        <taxon>Cyanobium</taxon>
    </lineage>
</organism>
<evidence type="ECO:0000313" key="3">
    <source>
        <dbReference type="Proteomes" id="UP001302329"/>
    </source>
</evidence>
<dbReference type="RefSeq" id="WP_323355913.1">
    <property type="nucleotide sequence ID" value="NZ_JAYGHY010000008.1"/>
</dbReference>
<dbReference type="Pfam" id="PF05168">
    <property type="entry name" value="HEPN"/>
    <property type="match status" value="1"/>
</dbReference>
<evidence type="ECO:0000259" key="1">
    <source>
        <dbReference type="PROSITE" id="PS50910"/>
    </source>
</evidence>
<protein>
    <submittedName>
        <fullName evidence="2">HEPN domain-containing protein</fullName>
    </submittedName>
</protein>
<dbReference type="Proteomes" id="UP001302329">
    <property type="component" value="Unassembled WGS sequence"/>
</dbReference>
<proteinExistence type="predicted"/>